<dbReference type="GO" id="GO:0010181">
    <property type="term" value="F:FMN binding"/>
    <property type="evidence" value="ECO:0007669"/>
    <property type="project" value="InterPro"/>
</dbReference>
<dbReference type="GO" id="GO:0004143">
    <property type="term" value="F:ATP-dependent diacylglycerol kinase activity"/>
    <property type="evidence" value="ECO:0007669"/>
    <property type="project" value="UniProtKB-EC"/>
</dbReference>
<keyword evidence="5" id="KW-0479">Metal-binding</keyword>
<dbReference type="Pfam" id="PF00609">
    <property type="entry name" value="DAGK_acc"/>
    <property type="match status" value="1"/>
</dbReference>
<keyword evidence="12" id="KW-0472">Membrane</keyword>
<dbReference type="GO" id="GO:0007200">
    <property type="term" value="P:phospholipase C-activating G protein-coupled receptor signaling pathway"/>
    <property type="evidence" value="ECO:0007669"/>
    <property type="project" value="InterPro"/>
</dbReference>
<evidence type="ECO:0000259" key="17">
    <source>
        <dbReference type="PROSITE" id="PS50902"/>
    </source>
</evidence>
<evidence type="ECO:0000256" key="14">
    <source>
        <dbReference type="SAM" id="MobiDB-lite"/>
    </source>
</evidence>
<dbReference type="InterPro" id="IPR001206">
    <property type="entry name" value="Diacylglycerol_kinase_cat_dom"/>
</dbReference>
<dbReference type="PANTHER" id="PTHR11255">
    <property type="entry name" value="DIACYLGLYCEROL KINASE"/>
    <property type="match status" value="1"/>
</dbReference>
<dbReference type="FunFam" id="3.40.50.360:FF:000001">
    <property type="entry name" value="NAD(P)H dehydrogenase (Quinone) FQR1-like"/>
    <property type="match status" value="1"/>
</dbReference>
<feature type="domain" description="Phorbol-ester/DAG-type" evidence="15">
    <location>
        <begin position="658"/>
        <end position="710"/>
    </location>
</feature>
<dbReference type="Proteomes" id="UP001165121">
    <property type="component" value="Unassembled WGS sequence"/>
</dbReference>
<keyword evidence="9 13" id="KW-0418">Kinase</keyword>
<evidence type="ECO:0000256" key="4">
    <source>
        <dbReference type="ARBA" id="ARBA00022679"/>
    </source>
</evidence>
<dbReference type="InterPro" id="IPR000756">
    <property type="entry name" value="Diacylglycerol_kin_accessory"/>
</dbReference>
<comment type="caution">
    <text evidence="18">The sequence shown here is derived from an EMBL/GenBank/DDBJ whole genome shotgun (WGS) entry which is preliminary data.</text>
</comment>
<protein>
    <recommendedName>
        <fullName evidence="13">Diacylglycerol kinase</fullName>
        <shortName evidence="13">DAG kinase</shortName>
        <ecNumber evidence="13">2.7.1.107</ecNumber>
    </recommendedName>
</protein>
<dbReference type="OrthoDB" id="242257at2759"/>
<comment type="subcellular location">
    <subcellularLocation>
        <location evidence="1">Membrane</location>
    </subcellularLocation>
</comment>
<feature type="region of interest" description="Disordered" evidence="14">
    <location>
        <begin position="1"/>
        <end position="50"/>
    </location>
</feature>
<dbReference type="PANTHER" id="PTHR11255:SF54">
    <property type="entry name" value="DIACYLGLYCEROL KINASE THETA"/>
    <property type="match status" value="1"/>
</dbReference>
<dbReference type="PROSITE" id="PS50146">
    <property type="entry name" value="DAGK"/>
    <property type="match status" value="1"/>
</dbReference>
<feature type="compositionally biased region" description="Acidic residues" evidence="14">
    <location>
        <begin position="1164"/>
        <end position="1181"/>
    </location>
</feature>
<dbReference type="FunFam" id="2.60.200.40:FF:000020">
    <property type="entry name" value="Diacylglycerol kinase"/>
    <property type="match status" value="1"/>
</dbReference>
<dbReference type="NCBIfam" id="TIGR01755">
    <property type="entry name" value="flav_wrbA"/>
    <property type="match status" value="1"/>
</dbReference>
<keyword evidence="19" id="KW-1185">Reference proteome</keyword>
<dbReference type="InterPro" id="IPR002219">
    <property type="entry name" value="PKC_DAG/PE"/>
</dbReference>
<dbReference type="NCBIfam" id="NF002999">
    <property type="entry name" value="PRK03767.1"/>
    <property type="match status" value="1"/>
</dbReference>
<feature type="domain" description="Phorbol-ester/DAG-type" evidence="15">
    <location>
        <begin position="765"/>
        <end position="816"/>
    </location>
</feature>
<evidence type="ECO:0000256" key="1">
    <source>
        <dbReference type="ARBA" id="ARBA00004370"/>
    </source>
</evidence>
<dbReference type="InterPro" id="IPR005025">
    <property type="entry name" value="FMN_Rdtase-like_dom"/>
</dbReference>
<dbReference type="SUPFAM" id="SSF52218">
    <property type="entry name" value="Flavoproteins"/>
    <property type="match status" value="1"/>
</dbReference>
<dbReference type="GO" id="GO:0008270">
    <property type="term" value="F:zinc ion binding"/>
    <property type="evidence" value="ECO:0007669"/>
    <property type="project" value="UniProtKB-KW"/>
</dbReference>
<dbReference type="GO" id="GO:0005524">
    <property type="term" value="F:ATP binding"/>
    <property type="evidence" value="ECO:0007669"/>
    <property type="project" value="UniProtKB-KW"/>
</dbReference>
<keyword evidence="6" id="KW-0677">Repeat</keyword>
<dbReference type="FunFam" id="3.40.50.10330:FF:000042">
    <property type="entry name" value="Diacylglycerol kinase"/>
    <property type="match status" value="1"/>
</dbReference>
<feature type="region of interest" description="Disordered" evidence="14">
    <location>
        <begin position="1324"/>
        <end position="1349"/>
    </location>
</feature>
<evidence type="ECO:0000256" key="5">
    <source>
        <dbReference type="ARBA" id="ARBA00022723"/>
    </source>
</evidence>
<dbReference type="GO" id="GO:0003955">
    <property type="term" value="F:NAD(P)H dehydrogenase (quinone) activity"/>
    <property type="evidence" value="ECO:0007669"/>
    <property type="project" value="InterPro"/>
</dbReference>
<accession>A0A9W6Y8D2</accession>
<evidence type="ECO:0000256" key="12">
    <source>
        <dbReference type="ARBA" id="ARBA00023136"/>
    </source>
</evidence>
<dbReference type="CDD" id="cd00029">
    <property type="entry name" value="C1"/>
    <property type="match status" value="1"/>
</dbReference>
<evidence type="ECO:0000256" key="11">
    <source>
        <dbReference type="ARBA" id="ARBA00022840"/>
    </source>
</evidence>
<sequence>MFPQLRTLPSTEIKGDSSESSEHSAPLTSEAAAFAKRKRSRKLPNSMDAEFRSSGDIDNLPFVEEAMRNTSGRLAKSDDFSHGTYGSNLVNSAAMSVKGKPRQSEGGDTYSFYQIANGTYVVLHPLNMKCLLKEFSDEHHHELDGDHVADANEKELEAAWDQEASSSTSSVPLPVDRYHLLPERIQGRVLDIEHVVMDEEAQKRYRFLSHLPRFCDFYICELDLTPQLSPSTLNSFRSDLKKRAKQRKQIERLQNARSPSSPIFKSNAAAFSLEQEGMMWPSPYEQALAESVEEFNLSNSASIEFDGEVHAAVPPASTYSDDVERSFATVTENSGYFPALGGAVPSEARAHVTDPIAFGSPSAWGNSSTSPPAVAWSSGKGGKKKGAGKKGVSYKVTLTDDRHALILSTDLISIQLLFQDPLVILFKTRAISLFRVGSLTSAQRFRSFFNLLRRAQAQAAQAKSRNIPRRMTNIAIIYYSTYGHIAKMAESVKEGVEAVDGVTAEIYQVQETLPEEVLSKMHAPPKKDHPVATPDVLKNADGVLLGIPTRFGIMPAQVKALFDACGGLWAAGALVGKPAGIFFSTGTIGGGQETTAFTALTFLTHQGMTFVPLGYRSPLLFNMDEIHGGSPWGAGTLAGADGSRQPSKLELDVAKVQGESFAGVAKKLSAPQWCNVCEAIVYGIRSYVVKCDICGMYAHAQCAATTMRYKGVTGPLATASPSAPASPSALPLAPSCVCRAAGVLLPPAAVASDEKDSLPSSQQQRHMWIKGNIDPMDSCSLCGLFCGSILALSGLKCAWCHVRVHEECFQQALARAHRPPLLRRCDLGRHANLILPPSCVVLHEPVSIASKSQRALNSVRSAAHIAVSKMSNIRLRRGAANGVVEQPTPPTSNLRSEVATGWESALAAASYAVSGSDGLPYELLETPKETTPLLVFINSRSGGKMGLHVLRQVRKWLNPLQVYDLSHQSPIEPLRRFIGLPRLRILVCGGDGTVGWVLGALDEIGAMRQPPIAVLPLGTGNDLARVLGWGAGFSAPTDVSEILSEVEAAHVSLLDRWQVNIGDSQKRVVLNNYLGVGVDAQVALEFHEQRERSPGLFMSQFVNKLWYSQFGAKNFIVRTCAGLPEKIALVCDGKRIALPEGTEGVILLNINSYGGGSKLWHDDAESDNEDSDSASETDDDDSRSRTSSIDSVDTNMHFGSSSPQDGLLDVVAVYGTLHLGQMQVGLSKAVRLCQAKSVSLTLKETLPVQIDGEPWLQMPSEVEISFLQQAFMLSRTVEERDVVTKKVGEVLDWAEHTNVISSRQRDILLAEIARRVADNAASRRHTGSRALLSSDSHGHDRHSFIMADK</sequence>
<dbReference type="InterPro" id="IPR008254">
    <property type="entry name" value="Flavodoxin/NO_synth"/>
</dbReference>
<dbReference type="InterPro" id="IPR046349">
    <property type="entry name" value="C1-like_sf"/>
</dbReference>
<dbReference type="SUPFAM" id="SSF111331">
    <property type="entry name" value="NAD kinase/diacylglycerol kinase-like"/>
    <property type="match status" value="1"/>
</dbReference>
<evidence type="ECO:0000256" key="2">
    <source>
        <dbReference type="ARBA" id="ARBA00006961"/>
    </source>
</evidence>
<feature type="domain" description="Flavodoxin-like" evidence="17">
    <location>
        <begin position="474"/>
        <end position="661"/>
    </location>
</feature>
<dbReference type="CDD" id="cd20805">
    <property type="entry name" value="C1_DGK_rpt2"/>
    <property type="match status" value="1"/>
</dbReference>
<dbReference type="Pfam" id="PF03358">
    <property type="entry name" value="FMN_red"/>
    <property type="match status" value="1"/>
</dbReference>
<reference evidence="18" key="1">
    <citation type="submission" date="2023-04" db="EMBL/GenBank/DDBJ databases">
        <title>Phytophthora fragariaefolia NBRC 109709.</title>
        <authorList>
            <person name="Ichikawa N."/>
            <person name="Sato H."/>
            <person name="Tonouchi N."/>
        </authorList>
    </citation>
    <scope>NUCLEOTIDE SEQUENCE</scope>
    <source>
        <strain evidence="18">NBRC 109709</strain>
    </source>
</reference>
<evidence type="ECO:0000259" key="16">
    <source>
        <dbReference type="PROSITE" id="PS50146"/>
    </source>
</evidence>
<dbReference type="InterPro" id="IPR029039">
    <property type="entry name" value="Flavoprotein-like_sf"/>
</dbReference>
<dbReference type="SMART" id="SM00045">
    <property type="entry name" value="DAGKa"/>
    <property type="match status" value="1"/>
</dbReference>
<dbReference type="GO" id="GO:0016020">
    <property type="term" value="C:membrane"/>
    <property type="evidence" value="ECO:0007669"/>
    <property type="project" value="UniProtKB-SubCell"/>
</dbReference>
<dbReference type="SMART" id="SM00046">
    <property type="entry name" value="DAGKc"/>
    <property type="match status" value="1"/>
</dbReference>
<dbReference type="InterPro" id="IPR017438">
    <property type="entry name" value="ATP-NAD_kinase_N"/>
</dbReference>
<keyword evidence="8" id="KW-0863">Zinc-finger</keyword>
<dbReference type="InterPro" id="IPR037607">
    <property type="entry name" value="DGK"/>
</dbReference>
<dbReference type="SMART" id="SM00109">
    <property type="entry name" value="C1"/>
    <property type="match status" value="2"/>
</dbReference>
<dbReference type="SUPFAM" id="SSF57889">
    <property type="entry name" value="Cysteine-rich domain"/>
    <property type="match status" value="2"/>
</dbReference>
<feature type="compositionally biased region" description="Basic and acidic residues" evidence="14">
    <location>
        <begin position="13"/>
        <end position="22"/>
    </location>
</feature>
<dbReference type="Gene3D" id="3.40.50.10330">
    <property type="entry name" value="Probable inorganic polyphosphate/atp-NAD kinase, domain 1"/>
    <property type="match status" value="1"/>
</dbReference>
<keyword evidence="11 13" id="KW-0067">ATP-binding</keyword>
<dbReference type="InterPro" id="IPR010089">
    <property type="entry name" value="Flavoprotein_WrbA-like"/>
</dbReference>
<evidence type="ECO:0000256" key="7">
    <source>
        <dbReference type="ARBA" id="ARBA00022741"/>
    </source>
</evidence>
<dbReference type="Gene3D" id="2.60.200.40">
    <property type="match status" value="2"/>
</dbReference>
<evidence type="ECO:0000256" key="3">
    <source>
        <dbReference type="ARBA" id="ARBA00009280"/>
    </source>
</evidence>
<dbReference type="Pfam" id="PF00781">
    <property type="entry name" value="DAGK_cat"/>
    <property type="match status" value="1"/>
</dbReference>
<feature type="region of interest" description="Disordered" evidence="14">
    <location>
        <begin position="1161"/>
        <end position="1200"/>
    </location>
</feature>
<evidence type="ECO:0000259" key="15">
    <source>
        <dbReference type="PROSITE" id="PS50081"/>
    </source>
</evidence>
<evidence type="ECO:0000256" key="6">
    <source>
        <dbReference type="ARBA" id="ARBA00022737"/>
    </source>
</evidence>
<keyword evidence="4 13" id="KW-0808">Transferase</keyword>
<dbReference type="InterPro" id="IPR016064">
    <property type="entry name" value="NAD/diacylglycerol_kinase_sf"/>
</dbReference>
<evidence type="ECO:0000313" key="18">
    <source>
        <dbReference type="EMBL" id="GMF55817.1"/>
    </source>
</evidence>
<dbReference type="Gene3D" id="3.40.50.360">
    <property type="match status" value="1"/>
</dbReference>
<feature type="compositionally biased region" description="Low complexity" evidence="14">
    <location>
        <begin position="1185"/>
        <end position="1194"/>
    </location>
</feature>
<comment type="catalytic activity">
    <reaction evidence="13">
        <text>a 1,2-diacyl-sn-glycerol + ATP = a 1,2-diacyl-sn-glycero-3-phosphate + ADP + H(+)</text>
        <dbReference type="Rhea" id="RHEA:10272"/>
        <dbReference type="ChEBI" id="CHEBI:15378"/>
        <dbReference type="ChEBI" id="CHEBI:17815"/>
        <dbReference type="ChEBI" id="CHEBI:30616"/>
        <dbReference type="ChEBI" id="CHEBI:58608"/>
        <dbReference type="ChEBI" id="CHEBI:456216"/>
        <dbReference type="EC" id="2.7.1.107"/>
    </reaction>
</comment>
<proteinExistence type="inferred from homology"/>
<keyword evidence="7 13" id="KW-0547">Nucleotide-binding</keyword>
<dbReference type="EMBL" id="BSXT01003859">
    <property type="protein sequence ID" value="GMF55817.1"/>
    <property type="molecule type" value="Genomic_DNA"/>
</dbReference>
<feature type="domain" description="DAGKc" evidence="16">
    <location>
        <begin position="928"/>
        <end position="1063"/>
    </location>
</feature>
<dbReference type="Pfam" id="PF00130">
    <property type="entry name" value="C1_1"/>
    <property type="match status" value="2"/>
</dbReference>
<keyword evidence="10" id="KW-0862">Zinc</keyword>
<evidence type="ECO:0000256" key="13">
    <source>
        <dbReference type="RuleBase" id="RU361128"/>
    </source>
</evidence>
<dbReference type="Gene3D" id="3.30.60.20">
    <property type="match status" value="2"/>
</dbReference>
<comment type="similarity">
    <text evidence="3 13">Belongs to the eukaryotic diacylglycerol kinase family.</text>
</comment>
<organism evidence="18 19">
    <name type="scientific">Phytophthora fragariaefolia</name>
    <dbReference type="NCBI Taxonomy" id="1490495"/>
    <lineage>
        <taxon>Eukaryota</taxon>
        <taxon>Sar</taxon>
        <taxon>Stramenopiles</taxon>
        <taxon>Oomycota</taxon>
        <taxon>Peronosporomycetes</taxon>
        <taxon>Peronosporales</taxon>
        <taxon>Peronosporaceae</taxon>
        <taxon>Phytophthora</taxon>
    </lineage>
</organism>
<evidence type="ECO:0000313" key="19">
    <source>
        <dbReference type="Proteomes" id="UP001165121"/>
    </source>
</evidence>
<evidence type="ECO:0000256" key="8">
    <source>
        <dbReference type="ARBA" id="ARBA00022771"/>
    </source>
</evidence>
<gene>
    <name evidence="18" type="ORF">Pfra01_002355700</name>
</gene>
<evidence type="ECO:0000256" key="9">
    <source>
        <dbReference type="ARBA" id="ARBA00022777"/>
    </source>
</evidence>
<comment type="similarity">
    <text evidence="2">Belongs to the WrbA family.</text>
</comment>
<dbReference type="EC" id="2.7.1.107" evidence="13"/>
<evidence type="ECO:0000256" key="10">
    <source>
        <dbReference type="ARBA" id="ARBA00022833"/>
    </source>
</evidence>
<dbReference type="PROSITE" id="PS50081">
    <property type="entry name" value="ZF_DAG_PE_2"/>
    <property type="match status" value="2"/>
</dbReference>
<feature type="compositionally biased region" description="Basic and acidic residues" evidence="14">
    <location>
        <begin position="1336"/>
        <end position="1349"/>
    </location>
</feature>
<dbReference type="PROSITE" id="PS50902">
    <property type="entry name" value="FLAVODOXIN_LIKE"/>
    <property type="match status" value="1"/>
</dbReference>
<name>A0A9W6Y8D2_9STRA</name>